<dbReference type="GO" id="GO:0005777">
    <property type="term" value="C:peroxisome"/>
    <property type="evidence" value="ECO:0007669"/>
    <property type="project" value="TreeGrafter"/>
</dbReference>
<dbReference type="InterPro" id="IPR042572">
    <property type="entry name" value="Carn_acyl_trans_N"/>
</dbReference>
<dbReference type="PANTHER" id="PTHR22589:SF67">
    <property type="entry name" value="PEROXISOMAL CARNITINE O-OCTANOYLTRANSFERASE"/>
    <property type="match status" value="1"/>
</dbReference>
<protein>
    <submittedName>
        <fullName evidence="5">Putative carnitine o-acyltransferase crot</fullName>
    </submittedName>
</protein>
<evidence type="ECO:0000256" key="1">
    <source>
        <dbReference type="ARBA" id="ARBA00005005"/>
    </source>
</evidence>
<dbReference type="Pfam" id="PF00755">
    <property type="entry name" value="Carn_acyltransf"/>
    <property type="match status" value="1"/>
</dbReference>
<evidence type="ECO:0000313" key="5">
    <source>
        <dbReference type="EMBL" id="JAI15571.1"/>
    </source>
</evidence>
<name>A0A0K8TN64_TABBR</name>
<comment type="catalytic activity">
    <reaction evidence="3">
        <text>4,8-dimethylnonanoyl-CoA + (R)-carnitine = O-4,8-dimethylnonanoyl-(R)-carnitine + CoA</text>
        <dbReference type="Rhea" id="RHEA:44860"/>
        <dbReference type="ChEBI" id="CHEBI:16347"/>
        <dbReference type="ChEBI" id="CHEBI:57287"/>
        <dbReference type="ChEBI" id="CHEBI:77061"/>
        <dbReference type="ChEBI" id="CHEBI:84654"/>
    </reaction>
</comment>
<dbReference type="InterPro" id="IPR039551">
    <property type="entry name" value="Cho/carn_acyl_trans"/>
</dbReference>
<evidence type="ECO:0000259" key="4">
    <source>
        <dbReference type="Pfam" id="PF00755"/>
    </source>
</evidence>
<dbReference type="PANTHER" id="PTHR22589">
    <property type="entry name" value="CARNITINE O-ACYLTRANSFERASE"/>
    <property type="match status" value="1"/>
</dbReference>
<keyword evidence="5" id="KW-0808">Transferase</keyword>
<feature type="domain" description="Choline/carnitine acyltransferase" evidence="4">
    <location>
        <begin position="26"/>
        <end position="76"/>
    </location>
</feature>
<dbReference type="InterPro" id="IPR000542">
    <property type="entry name" value="Carn_acyl_trans"/>
</dbReference>
<dbReference type="AlphaFoldDB" id="A0A0K8TN64"/>
<comment type="pathway">
    <text evidence="1">Lipid metabolism; fatty acid beta-oxidation.</text>
</comment>
<sequence length="118" mass="13416">MNREKLYFLQDGEPSTYAKDNDLPSLPLPKFEDTLNRYFETLKPFGTPEELENSRKIINKFKNGIGGRLHKQLAEKDFITITADGESLIDAADASFLIISIYYCKSHIIDDKNSAAKI</sequence>
<evidence type="ECO:0000256" key="2">
    <source>
        <dbReference type="ARBA" id="ARBA00023315"/>
    </source>
</evidence>
<evidence type="ECO:0000256" key="3">
    <source>
        <dbReference type="ARBA" id="ARBA00048999"/>
    </source>
</evidence>
<dbReference type="Gene3D" id="1.10.275.20">
    <property type="entry name" value="Choline/Carnitine o-acyltransferase"/>
    <property type="match status" value="1"/>
</dbReference>
<dbReference type="GO" id="GO:0008458">
    <property type="term" value="F:carnitine O-octanoyltransferase activity"/>
    <property type="evidence" value="ECO:0007669"/>
    <property type="project" value="TreeGrafter"/>
</dbReference>
<keyword evidence="2 5" id="KW-0012">Acyltransferase</keyword>
<organism evidence="5">
    <name type="scientific">Tabanus bromius</name>
    <name type="common">Band-eyed brown horse fly</name>
    <dbReference type="NCBI Taxonomy" id="304241"/>
    <lineage>
        <taxon>Eukaryota</taxon>
        <taxon>Metazoa</taxon>
        <taxon>Ecdysozoa</taxon>
        <taxon>Arthropoda</taxon>
        <taxon>Hexapoda</taxon>
        <taxon>Insecta</taxon>
        <taxon>Pterygota</taxon>
        <taxon>Neoptera</taxon>
        <taxon>Endopterygota</taxon>
        <taxon>Diptera</taxon>
        <taxon>Brachycera</taxon>
        <taxon>Tabanomorpha</taxon>
        <taxon>Tabanoidea</taxon>
        <taxon>Tabanidae</taxon>
        <taxon>Tabanus</taxon>
    </lineage>
</organism>
<proteinExistence type="evidence at transcript level"/>
<reference evidence="5" key="1">
    <citation type="journal article" date="2015" name="Insect Biochem. Mol. Biol.">
        <title>An insight into the sialome of the horse fly, Tabanus bromius.</title>
        <authorList>
            <person name="Ribeiro J.M."/>
            <person name="Kazimirova M."/>
            <person name="Takac P."/>
            <person name="Andersen J.F."/>
            <person name="Francischetti I.M."/>
        </authorList>
    </citation>
    <scope>NUCLEOTIDE SEQUENCE</scope>
</reference>
<dbReference type="UniPathway" id="UPA00659"/>
<accession>A0A0K8TN64</accession>
<dbReference type="GO" id="GO:0006635">
    <property type="term" value="P:fatty acid beta-oxidation"/>
    <property type="evidence" value="ECO:0007669"/>
    <property type="project" value="UniProtKB-UniPathway"/>
</dbReference>
<dbReference type="SUPFAM" id="SSF52777">
    <property type="entry name" value="CoA-dependent acyltransferases"/>
    <property type="match status" value="1"/>
</dbReference>
<dbReference type="EMBL" id="GDAI01002032">
    <property type="protein sequence ID" value="JAI15571.1"/>
    <property type="molecule type" value="mRNA"/>
</dbReference>